<reference evidence="2 3" key="1">
    <citation type="journal article" date="2014" name="PLoS Genet.">
        <title>Analysis of the Phlebiopsis gigantea genome, transcriptome and secretome provides insight into its pioneer colonization strategies of wood.</title>
        <authorList>
            <person name="Hori C."/>
            <person name="Ishida T."/>
            <person name="Igarashi K."/>
            <person name="Samejima M."/>
            <person name="Suzuki H."/>
            <person name="Master E."/>
            <person name="Ferreira P."/>
            <person name="Ruiz-Duenas F.J."/>
            <person name="Held B."/>
            <person name="Canessa P."/>
            <person name="Larrondo L.F."/>
            <person name="Schmoll M."/>
            <person name="Druzhinina I.S."/>
            <person name="Kubicek C.P."/>
            <person name="Gaskell J.A."/>
            <person name="Kersten P."/>
            <person name="St John F."/>
            <person name="Glasner J."/>
            <person name="Sabat G."/>
            <person name="Splinter BonDurant S."/>
            <person name="Syed K."/>
            <person name="Yadav J."/>
            <person name="Mgbeahuruike A.C."/>
            <person name="Kovalchuk A."/>
            <person name="Asiegbu F.O."/>
            <person name="Lackner G."/>
            <person name="Hoffmeister D."/>
            <person name="Rencoret J."/>
            <person name="Gutierrez A."/>
            <person name="Sun H."/>
            <person name="Lindquist E."/>
            <person name="Barry K."/>
            <person name="Riley R."/>
            <person name="Grigoriev I.V."/>
            <person name="Henrissat B."/>
            <person name="Kues U."/>
            <person name="Berka R.M."/>
            <person name="Martinez A.T."/>
            <person name="Covert S.F."/>
            <person name="Blanchette R.A."/>
            <person name="Cullen D."/>
        </authorList>
    </citation>
    <scope>NUCLEOTIDE SEQUENCE [LARGE SCALE GENOMIC DNA]</scope>
    <source>
        <strain evidence="2 3">11061_1 CR5-6</strain>
    </source>
</reference>
<gene>
    <name evidence="2" type="ORF">PHLGIDRAFT_22116</name>
</gene>
<dbReference type="STRING" id="745531.A0A0C3SEN8"/>
<dbReference type="EMBL" id="KN840452">
    <property type="protein sequence ID" value="KIP10670.1"/>
    <property type="molecule type" value="Genomic_DNA"/>
</dbReference>
<keyword evidence="3" id="KW-1185">Reference proteome</keyword>
<evidence type="ECO:0000256" key="1">
    <source>
        <dbReference type="SAM" id="MobiDB-lite"/>
    </source>
</evidence>
<dbReference type="HOGENOM" id="CLU_081658_0_0_1"/>
<dbReference type="OrthoDB" id="2159786at2759"/>
<dbReference type="InterPro" id="IPR053029">
    <property type="entry name" value="RNA_pol_I-specific_init_factor"/>
</dbReference>
<protein>
    <submittedName>
        <fullName evidence="2">Uncharacterized protein</fullName>
    </submittedName>
</protein>
<dbReference type="PANTHER" id="PTHR28244">
    <property type="entry name" value="RNA POLYMERASE I-SPECIFIC TRANSCRIPTION INITIATION FACTOR RRN11"/>
    <property type="match status" value="1"/>
</dbReference>
<dbReference type="PANTHER" id="PTHR28244:SF1">
    <property type="entry name" value="RNA POLYMERASE I-SPECIFIC TRANSCRIPTION INITIATION FACTOR RRN11"/>
    <property type="match status" value="1"/>
</dbReference>
<proteinExistence type="predicted"/>
<accession>A0A0C3SEN8</accession>
<dbReference type="GO" id="GO:0017025">
    <property type="term" value="F:TBP-class protein binding"/>
    <property type="evidence" value="ECO:0007669"/>
    <property type="project" value="TreeGrafter"/>
</dbReference>
<dbReference type="InterPro" id="IPR007224">
    <property type="entry name" value="TIF_Rrn11"/>
</dbReference>
<name>A0A0C3SEN8_PHLG1</name>
<organism evidence="2 3">
    <name type="scientific">Phlebiopsis gigantea (strain 11061_1 CR5-6)</name>
    <name type="common">White-rot fungus</name>
    <name type="synonym">Peniophora gigantea</name>
    <dbReference type="NCBI Taxonomy" id="745531"/>
    <lineage>
        <taxon>Eukaryota</taxon>
        <taxon>Fungi</taxon>
        <taxon>Dikarya</taxon>
        <taxon>Basidiomycota</taxon>
        <taxon>Agaricomycotina</taxon>
        <taxon>Agaricomycetes</taxon>
        <taxon>Polyporales</taxon>
        <taxon>Phanerochaetaceae</taxon>
        <taxon>Phlebiopsis</taxon>
    </lineage>
</organism>
<sequence>MSFDKYSFLFTYPDAKQTLSARRVHIRRLYDILELSIHRNELPRARNAWSILVRCKEINWKIMWKTGASLVATDDDDKAASTRNKVEYLTTMMLQFPEARESIIQEMILHLITTHRYRRALDELELYLPSPPFQENSVLHTYAGLICLYVAQPQVAPGVSPEGRSLRDAQHYFDRARYLDQDNMVATAWSDAIPNFNSSGEDRETPVSDDENMDVETNTVQRVKRART</sequence>
<evidence type="ECO:0000313" key="3">
    <source>
        <dbReference type="Proteomes" id="UP000053257"/>
    </source>
</evidence>
<dbReference type="GO" id="GO:0001164">
    <property type="term" value="F:RNA polymerase I core promoter sequence-specific DNA binding"/>
    <property type="evidence" value="ECO:0007669"/>
    <property type="project" value="InterPro"/>
</dbReference>
<dbReference type="GO" id="GO:0001181">
    <property type="term" value="F:RNA polymerase I general transcription initiation factor activity"/>
    <property type="evidence" value="ECO:0007669"/>
    <property type="project" value="InterPro"/>
</dbReference>
<dbReference type="Pfam" id="PF04090">
    <property type="entry name" value="Rrn11"/>
    <property type="match status" value="1"/>
</dbReference>
<dbReference type="Proteomes" id="UP000053257">
    <property type="component" value="Unassembled WGS sequence"/>
</dbReference>
<evidence type="ECO:0000313" key="2">
    <source>
        <dbReference type="EMBL" id="KIP10670.1"/>
    </source>
</evidence>
<dbReference type="GO" id="GO:0042790">
    <property type="term" value="P:nucleolar large rRNA transcription by RNA polymerase I"/>
    <property type="evidence" value="ECO:0007669"/>
    <property type="project" value="TreeGrafter"/>
</dbReference>
<dbReference type="GO" id="GO:0070860">
    <property type="term" value="C:RNA polymerase I core factor complex"/>
    <property type="evidence" value="ECO:0007669"/>
    <property type="project" value="TreeGrafter"/>
</dbReference>
<dbReference type="AlphaFoldDB" id="A0A0C3SEN8"/>
<feature type="region of interest" description="Disordered" evidence="1">
    <location>
        <begin position="195"/>
        <end position="228"/>
    </location>
</feature>